<keyword evidence="3" id="KW-1185">Reference proteome</keyword>
<dbReference type="GO" id="GO:0006357">
    <property type="term" value="P:regulation of transcription by RNA polymerase II"/>
    <property type="evidence" value="ECO:0007669"/>
    <property type="project" value="InterPro"/>
</dbReference>
<proteinExistence type="predicted"/>
<dbReference type="OrthoDB" id="25002at2759"/>
<evidence type="ECO:0000313" key="2">
    <source>
        <dbReference type="EMBL" id="KGG50720.1"/>
    </source>
</evidence>
<sequence length="210" mass="23893">MWKFSMDDLQNRTPSRPLISYQEEVKDRFLLCKFILDLGLLAIASLYLAGKVEETPRKIKEILTIYFDGDEGLQKILIDDVKVLDMEFMLLETLCFDLAVEQPFKYLKEILISRSISQEISQAAWRILSDCPLVLLYDPPLLAAASFWISISKRLASKEADEHISTVVPDAEQRRLVLEVIVPQLLAFYKEVVKEGCVAVGPMDSPCPPL</sequence>
<dbReference type="EMBL" id="JMKJ01000554">
    <property type="protein sequence ID" value="KGG50720.1"/>
    <property type="molecule type" value="Genomic_DNA"/>
</dbReference>
<dbReference type="InterPro" id="IPR043198">
    <property type="entry name" value="Cyclin/Ssn8"/>
</dbReference>
<dbReference type="Gene3D" id="1.10.472.10">
    <property type="entry name" value="Cyclin-like"/>
    <property type="match status" value="2"/>
</dbReference>
<dbReference type="GO" id="GO:0016538">
    <property type="term" value="F:cyclin-dependent protein serine/threonine kinase regulator activity"/>
    <property type="evidence" value="ECO:0007669"/>
    <property type="project" value="InterPro"/>
</dbReference>
<comment type="caution">
    <text evidence="2">The sequence shown here is derived from an EMBL/GenBank/DDBJ whole genome shotgun (WGS) entry which is preliminary data.</text>
</comment>
<dbReference type="Proteomes" id="UP000029725">
    <property type="component" value="Unassembled WGS sequence"/>
</dbReference>
<accession>A0A098VP30</accession>
<dbReference type="HOGENOM" id="CLU_1310404_0_0_1"/>
<dbReference type="InterPro" id="IPR006671">
    <property type="entry name" value="Cyclin_N"/>
</dbReference>
<dbReference type="InterPro" id="IPR036915">
    <property type="entry name" value="Cyclin-like_sf"/>
</dbReference>
<dbReference type="PANTHER" id="PTHR10026">
    <property type="entry name" value="CYCLIN"/>
    <property type="match status" value="1"/>
</dbReference>
<dbReference type="Pfam" id="PF00134">
    <property type="entry name" value="Cyclin_N"/>
    <property type="match status" value="1"/>
</dbReference>
<gene>
    <name evidence="2" type="ORF">DI09_59p100</name>
</gene>
<name>A0A098VP30_9MICR</name>
<evidence type="ECO:0000313" key="3">
    <source>
        <dbReference type="Proteomes" id="UP000029725"/>
    </source>
</evidence>
<protein>
    <recommendedName>
        <fullName evidence="1">Cyclin N-terminal domain-containing protein</fullName>
    </recommendedName>
</protein>
<feature type="domain" description="Cyclin N-terminal" evidence="1">
    <location>
        <begin position="37"/>
        <end position="98"/>
    </location>
</feature>
<organism evidence="2 3">
    <name type="scientific">Mitosporidium daphniae</name>
    <dbReference type="NCBI Taxonomy" id="1485682"/>
    <lineage>
        <taxon>Eukaryota</taxon>
        <taxon>Fungi</taxon>
        <taxon>Fungi incertae sedis</taxon>
        <taxon>Microsporidia</taxon>
        <taxon>Mitosporidium</taxon>
    </lineage>
</organism>
<reference evidence="2 3" key="1">
    <citation type="submission" date="2014-04" db="EMBL/GenBank/DDBJ databases">
        <title>A new species of microsporidia sheds light on the evolution of extreme parasitism.</title>
        <authorList>
            <person name="Haag K.L."/>
            <person name="James T.Y."/>
            <person name="Larsson R."/>
            <person name="Schaer T.M."/>
            <person name="Refardt D."/>
            <person name="Pombert J.-F."/>
            <person name="Ebert D."/>
        </authorList>
    </citation>
    <scope>NUCLEOTIDE SEQUENCE [LARGE SCALE GENOMIC DNA]</scope>
    <source>
        <strain evidence="2 3">UGP3</strain>
        <tissue evidence="2">Spores</tissue>
    </source>
</reference>
<dbReference type="VEuPathDB" id="MicrosporidiaDB:DI09_59p100"/>
<dbReference type="SUPFAM" id="SSF47954">
    <property type="entry name" value="Cyclin-like"/>
    <property type="match status" value="2"/>
</dbReference>
<evidence type="ECO:0000259" key="1">
    <source>
        <dbReference type="Pfam" id="PF00134"/>
    </source>
</evidence>
<dbReference type="RefSeq" id="XP_013237147.1">
    <property type="nucleotide sequence ID" value="XM_013381693.1"/>
</dbReference>
<dbReference type="AlphaFoldDB" id="A0A098VP30"/>
<dbReference type="GeneID" id="25260389"/>